<dbReference type="KEGG" id="mph:MLP_19490"/>
<gene>
    <name evidence="1" type="ordered locus">MLP_19490</name>
</gene>
<dbReference type="InterPro" id="IPR017519">
    <property type="entry name" value="CHP03085"/>
</dbReference>
<dbReference type="NCBIfam" id="TIGR03085">
    <property type="entry name" value="TIGR03085 family metal-binding protein"/>
    <property type="match status" value="1"/>
</dbReference>
<dbReference type="SUPFAM" id="SSF109854">
    <property type="entry name" value="DinB/YfiT-like putative metalloenzymes"/>
    <property type="match status" value="1"/>
</dbReference>
<dbReference type="InterPro" id="IPR017517">
    <property type="entry name" value="Maleyloyr_isom"/>
</dbReference>
<evidence type="ECO:0008006" key="3">
    <source>
        <dbReference type="Google" id="ProtNLM"/>
    </source>
</evidence>
<name>F5XT91_MICPN</name>
<dbReference type="Proteomes" id="UP000007947">
    <property type="component" value="Chromosome"/>
</dbReference>
<sequence length="213" mass="22865">MTLISDERQALAETLRVTDPHAPTLCAGWDVQRLLAHLVVRESEPITVLKDVLARQPPGAEPGLSRLVDAASTPAGYQALVDRLAAGPARWSPRNLVDQQFNLVEYIIHHEDIRRAGPGSIEPRALSADVQDAAWKSLGLLARLGLRKCPVGVTLITPTGAAQVAKKGSTGVTLTGDPVELALYLSGRRDHARVRLTGPDAPLEQFATWIATA</sequence>
<evidence type="ECO:0000313" key="2">
    <source>
        <dbReference type="Proteomes" id="UP000007947"/>
    </source>
</evidence>
<proteinExistence type="predicted"/>
<dbReference type="OrthoDB" id="3268903at2"/>
<evidence type="ECO:0000313" key="1">
    <source>
        <dbReference type="EMBL" id="BAK34963.1"/>
    </source>
</evidence>
<organism evidence="1 2">
    <name type="scientific">Microlunatus phosphovorus (strain ATCC 700054 / DSM 10555 / JCM 9379 / NBRC 101784 / NCIMB 13414 / VKM Ac-1990 / NM-1)</name>
    <dbReference type="NCBI Taxonomy" id="1032480"/>
    <lineage>
        <taxon>Bacteria</taxon>
        <taxon>Bacillati</taxon>
        <taxon>Actinomycetota</taxon>
        <taxon>Actinomycetes</taxon>
        <taxon>Propionibacteriales</taxon>
        <taxon>Propionibacteriaceae</taxon>
        <taxon>Microlunatus</taxon>
    </lineage>
</organism>
<dbReference type="InterPro" id="IPR034660">
    <property type="entry name" value="DinB/YfiT-like"/>
</dbReference>
<accession>F5XT91</accession>
<dbReference type="eggNOG" id="COG0243">
    <property type="taxonomic scope" value="Bacteria"/>
</dbReference>
<dbReference type="RefSeq" id="WP_013862837.1">
    <property type="nucleotide sequence ID" value="NC_015635.1"/>
</dbReference>
<dbReference type="Gene3D" id="1.20.120.450">
    <property type="entry name" value="dinb family like domain"/>
    <property type="match status" value="1"/>
</dbReference>
<dbReference type="STRING" id="1032480.MLP_19490"/>
<dbReference type="HOGENOM" id="CLU_1287934_0_0_11"/>
<protein>
    <recommendedName>
        <fullName evidence="3">Mycothiol-dependent maleylpyruvate isomerase metal-binding domain-containing protein</fullName>
    </recommendedName>
</protein>
<dbReference type="EMBL" id="AP012204">
    <property type="protein sequence ID" value="BAK34963.1"/>
    <property type="molecule type" value="Genomic_DNA"/>
</dbReference>
<dbReference type="NCBIfam" id="TIGR03083">
    <property type="entry name" value="maleylpyruvate isomerase family mycothiol-dependent enzyme"/>
    <property type="match status" value="1"/>
</dbReference>
<reference evidence="1 2" key="1">
    <citation type="submission" date="2011-05" db="EMBL/GenBank/DDBJ databases">
        <title>Whole genome sequence of Microlunatus phosphovorus NM-1.</title>
        <authorList>
            <person name="Hosoyama A."/>
            <person name="Sasaki K."/>
            <person name="Harada T."/>
            <person name="Igarashi R."/>
            <person name="Kawakoshi A."/>
            <person name="Sasagawa M."/>
            <person name="Fukada J."/>
            <person name="Nakamura S."/>
            <person name="Katano Y."/>
            <person name="Hanada S."/>
            <person name="Kamagata Y."/>
            <person name="Nakamura N."/>
            <person name="Yamazaki S."/>
            <person name="Fujita N."/>
        </authorList>
    </citation>
    <scope>NUCLEOTIDE SEQUENCE [LARGE SCALE GENOMIC DNA]</scope>
    <source>
        <strain evidence="2">ATCC 700054 / DSM 10555 / JCM 9379 / NBRC 101784 / NCIMB 13414 / VKM Ac-1990 / NM-1</strain>
    </source>
</reference>
<dbReference type="AlphaFoldDB" id="F5XT91"/>
<keyword evidence="2" id="KW-1185">Reference proteome</keyword>